<gene>
    <name evidence="5" type="ORF">LSINAPIS_LOCUS3490</name>
</gene>
<feature type="non-terminal residue" evidence="5">
    <location>
        <position position="244"/>
    </location>
</feature>
<evidence type="ECO:0000313" key="5">
    <source>
        <dbReference type="EMBL" id="VVC90620.1"/>
    </source>
</evidence>
<evidence type="ECO:0000313" key="6">
    <source>
        <dbReference type="Proteomes" id="UP000324832"/>
    </source>
</evidence>
<protein>
    <recommendedName>
        <fullName evidence="4">FLYWCH-type domain-containing protein</fullName>
    </recommendedName>
</protein>
<organism evidence="5 6">
    <name type="scientific">Leptidea sinapis</name>
    <dbReference type="NCBI Taxonomy" id="189913"/>
    <lineage>
        <taxon>Eukaryota</taxon>
        <taxon>Metazoa</taxon>
        <taxon>Ecdysozoa</taxon>
        <taxon>Arthropoda</taxon>
        <taxon>Hexapoda</taxon>
        <taxon>Insecta</taxon>
        <taxon>Pterygota</taxon>
        <taxon>Neoptera</taxon>
        <taxon>Endopterygota</taxon>
        <taxon>Lepidoptera</taxon>
        <taxon>Glossata</taxon>
        <taxon>Ditrysia</taxon>
        <taxon>Papilionoidea</taxon>
        <taxon>Pieridae</taxon>
        <taxon>Dismorphiinae</taxon>
        <taxon>Leptidea</taxon>
    </lineage>
</organism>
<dbReference type="Gene3D" id="2.20.25.240">
    <property type="match status" value="1"/>
</dbReference>
<dbReference type="EMBL" id="FZQP02000837">
    <property type="protein sequence ID" value="VVC90620.1"/>
    <property type="molecule type" value="Genomic_DNA"/>
</dbReference>
<dbReference type="Proteomes" id="UP000324832">
    <property type="component" value="Unassembled WGS sequence"/>
</dbReference>
<dbReference type="GO" id="GO:0008270">
    <property type="term" value="F:zinc ion binding"/>
    <property type="evidence" value="ECO:0007669"/>
    <property type="project" value="UniProtKB-KW"/>
</dbReference>
<evidence type="ECO:0000256" key="3">
    <source>
        <dbReference type="ARBA" id="ARBA00022833"/>
    </source>
</evidence>
<dbReference type="AlphaFoldDB" id="A0A5E4PX88"/>
<evidence type="ECO:0000259" key="4">
    <source>
        <dbReference type="Pfam" id="PF04500"/>
    </source>
</evidence>
<accession>A0A5E4PX88</accession>
<dbReference type="Pfam" id="PF04500">
    <property type="entry name" value="FLYWCH"/>
    <property type="match status" value="1"/>
</dbReference>
<evidence type="ECO:0000256" key="2">
    <source>
        <dbReference type="ARBA" id="ARBA00022771"/>
    </source>
</evidence>
<keyword evidence="6" id="KW-1185">Reference proteome</keyword>
<proteinExistence type="predicted"/>
<reference evidence="5 6" key="1">
    <citation type="submission" date="2017-07" db="EMBL/GenBank/DDBJ databases">
        <authorList>
            <person name="Talla V."/>
            <person name="Backstrom N."/>
        </authorList>
    </citation>
    <scope>NUCLEOTIDE SEQUENCE [LARGE SCALE GENOMIC DNA]</scope>
</reference>
<name>A0A5E4PX88_9NEOP</name>
<keyword evidence="1" id="KW-0479">Metal-binding</keyword>
<sequence length="244" mass="27883">MGNNRKLLLFDGYTFSQNNRAKNVFYCSKKASGCRASIKLDRNGGILAVRERHHHIRPTLYKSPDADAVFIPSNRNNGKILVYKGNTYVTMRTKNRWYCSKKGRGCKAKVQYTFVTMTSKNRWYCSKKPSCKARVVVVDSDFLEVGSSYSSHIEFMPSKSGKGQMLVYMGHTFFKMHSKIRWYCSKHKLELIPSERSQGGSVGVYQGYTYSNVYKGVRWYCSKKAAYCKVKLTTKPDGTIVGID</sequence>
<keyword evidence="2" id="KW-0863">Zinc-finger</keyword>
<keyword evidence="3" id="KW-0862">Zinc</keyword>
<feature type="domain" description="FLYWCH-type" evidence="4">
    <location>
        <begin position="4"/>
        <end position="55"/>
    </location>
</feature>
<evidence type="ECO:0000256" key="1">
    <source>
        <dbReference type="ARBA" id="ARBA00022723"/>
    </source>
</evidence>
<dbReference type="InterPro" id="IPR007588">
    <property type="entry name" value="Znf_FLYWCH"/>
</dbReference>